<comment type="caution">
    <text evidence="2">The sequence shown here is derived from an EMBL/GenBank/DDBJ whole genome shotgun (WGS) entry which is preliminary data.</text>
</comment>
<accession>A0ABP7DU94</accession>
<evidence type="ECO:0000313" key="3">
    <source>
        <dbReference type="Proteomes" id="UP001499884"/>
    </source>
</evidence>
<protein>
    <recommendedName>
        <fullName evidence="4">C2H2-type domain-containing protein</fullName>
    </recommendedName>
</protein>
<proteinExistence type="predicted"/>
<keyword evidence="1" id="KW-0472">Membrane</keyword>
<organism evidence="2 3">
    <name type="scientific">Streptomyces tremellae</name>
    <dbReference type="NCBI Taxonomy" id="1124239"/>
    <lineage>
        <taxon>Bacteria</taxon>
        <taxon>Bacillati</taxon>
        <taxon>Actinomycetota</taxon>
        <taxon>Actinomycetes</taxon>
        <taxon>Kitasatosporales</taxon>
        <taxon>Streptomycetaceae</taxon>
        <taxon>Streptomyces</taxon>
    </lineage>
</organism>
<evidence type="ECO:0000256" key="1">
    <source>
        <dbReference type="SAM" id="Phobius"/>
    </source>
</evidence>
<name>A0ABP7DU94_9ACTN</name>
<reference evidence="3" key="1">
    <citation type="journal article" date="2019" name="Int. J. Syst. Evol. Microbiol.">
        <title>The Global Catalogue of Microorganisms (GCM) 10K type strain sequencing project: providing services to taxonomists for standard genome sequencing and annotation.</title>
        <authorList>
            <consortium name="The Broad Institute Genomics Platform"/>
            <consortium name="The Broad Institute Genome Sequencing Center for Infectious Disease"/>
            <person name="Wu L."/>
            <person name="Ma J."/>
        </authorList>
    </citation>
    <scope>NUCLEOTIDE SEQUENCE [LARGE SCALE GENOMIC DNA]</scope>
    <source>
        <strain evidence="3">JCM 30846</strain>
    </source>
</reference>
<evidence type="ECO:0000313" key="2">
    <source>
        <dbReference type="EMBL" id="GAA3710256.1"/>
    </source>
</evidence>
<evidence type="ECO:0008006" key="4">
    <source>
        <dbReference type="Google" id="ProtNLM"/>
    </source>
</evidence>
<gene>
    <name evidence="2" type="ORF">GCM10023082_05190</name>
</gene>
<keyword evidence="1" id="KW-1133">Transmembrane helix</keyword>
<keyword evidence="3" id="KW-1185">Reference proteome</keyword>
<feature type="transmembrane region" description="Helical" evidence="1">
    <location>
        <begin position="67"/>
        <end position="85"/>
    </location>
</feature>
<keyword evidence="1" id="KW-0812">Transmembrane</keyword>
<dbReference type="RefSeq" id="WP_345640488.1">
    <property type="nucleotide sequence ID" value="NZ_BAABEP010000002.1"/>
</dbReference>
<sequence length="87" mass="9814">MPFTYNCPRCGTASRPYTFRAGADNHGAHHRRRRHDGDYPVGESIQRIARTNPLDRAMAWRPSRGDAVAAAVVGLLVLWSVWHPFTN</sequence>
<dbReference type="Proteomes" id="UP001499884">
    <property type="component" value="Unassembled WGS sequence"/>
</dbReference>
<dbReference type="EMBL" id="BAABEP010000002">
    <property type="protein sequence ID" value="GAA3710256.1"/>
    <property type="molecule type" value="Genomic_DNA"/>
</dbReference>